<dbReference type="AlphaFoldDB" id="A0A2P2QEQ0"/>
<evidence type="ECO:0000313" key="1">
    <source>
        <dbReference type="EMBL" id="MBX65458.1"/>
    </source>
</evidence>
<reference evidence="1" key="1">
    <citation type="submission" date="2018-02" db="EMBL/GenBank/DDBJ databases">
        <title>Rhizophora mucronata_Transcriptome.</title>
        <authorList>
            <person name="Meera S.P."/>
            <person name="Sreeshan A."/>
            <person name="Augustine A."/>
        </authorList>
    </citation>
    <scope>NUCLEOTIDE SEQUENCE</scope>
    <source>
        <tissue evidence="1">Leaf</tissue>
    </source>
</reference>
<accession>A0A2P2QEQ0</accession>
<dbReference type="EMBL" id="GGEC01084974">
    <property type="protein sequence ID" value="MBX65458.1"/>
    <property type="molecule type" value="Transcribed_RNA"/>
</dbReference>
<sequence>MLDSSQRLSYSLVAECTWQWLAEQIVPSVFWLWVFSSIF</sequence>
<proteinExistence type="predicted"/>
<name>A0A2P2QEQ0_RHIMU</name>
<protein>
    <submittedName>
        <fullName evidence="1">Uncharacterized protein</fullName>
    </submittedName>
</protein>
<organism evidence="1">
    <name type="scientific">Rhizophora mucronata</name>
    <name type="common">Asiatic mangrove</name>
    <dbReference type="NCBI Taxonomy" id="61149"/>
    <lineage>
        <taxon>Eukaryota</taxon>
        <taxon>Viridiplantae</taxon>
        <taxon>Streptophyta</taxon>
        <taxon>Embryophyta</taxon>
        <taxon>Tracheophyta</taxon>
        <taxon>Spermatophyta</taxon>
        <taxon>Magnoliopsida</taxon>
        <taxon>eudicotyledons</taxon>
        <taxon>Gunneridae</taxon>
        <taxon>Pentapetalae</taxon>
        <taxon>rosids</taxon>
        <taxon>fabids</taxon>
        <taxon>Malpighiales</taxon>
        <taxon>Rhizophoraceae</taxon>
        <taxon>Rhizophora</taxon>
    </lineage>
</organism>